<organism evidence="11 12">
    <name type="scientific">Micrococcus endophyticus</name>
    <dbReference type="NCBI Taxonomy" id="455343"/>
    <lineage>
        <taxon>Bacteria</taxon>
        <taxon>Bacillati</taxon>
        <taxon>Actinomycetota</taxon>
        <taxon>Actinomycetes</taxon>
        <taxon>Micrococcales</taxon>
        <taxon>Micrococcaceae</taxon>
        <taxon>Micrococcus</taxon>
    </lineage>
</organism>
<evidence type="ECO:0000256" key="3">
    <source>
        <dbReference type="ARBA" id="ARBA00022448"/>
    </source>
</evidence>
<accession>A0A7W9JGL7</accession>
<feature type="transmembrane region" description="Helical" evidence="9">
    <location>
        <begin position="242"/>
        <end position="262"/>
    </location>
</feature>
<dbReference type="Proteomes" id="UP000567246">
    <property type="component" value="Unassembled WGS sequence"/>
</dbReference>
<evidence type="ECO:0000256" key="5">
    <source>
        <dbReference type="ARBA" id="ARBA00022692"/>
    </source>
</evidence>
<feature type="transmembrane region" description="Helical" evidence="9">
    <location>
        <begin position="132"/>
        <end position="150"/>
    </location>
</feature>
<keyword evidence="7 9" id="KW-0472">Membrane</keyword>
<feature type="transmembrane region" description="Helical" evidence="9">
    <location>
        <begin position="97"/>
        <end position="120"/>
    </location>
</feature>
<gene>
    <name evidence="11" type="ORF">HDA33_000099</name>
</gene>
<keyword evidence="5 9" id="KW-0812">Transmembrane</keyword>
<name>A0A7W9JGL7_9MICC</name>
<sequence>MSPSPASRRPGVPPDAAAPDTGALPAVSPAPANDPRGLALGFTAYFLWGLLPLYMARLAPAGAVEIVVVRVGFALVFCLVLLALMRRLRELRTSLATPARWGATALAAGFIGTNWLLYAVSVTTGNVLQASLGYFMNPLVNVLLGVLFLGERLRRGQWAAVGIAVAAVVVMSVAMGQVPWIALGLAFSFGLYGFVKKRFPTPVHAVTTMTAETVVLLPAFAVGMVWLGQAGLLTTFTEGPAHFWLMAGLGVLTAVPLILFSAAAKSLTLTTLGMLQYTAPILQFIVAVTVLGEQMPVARWAGFGLIWVSLLVFTLDQVRASRLHRRAARAGHGARA</sequence>
<reference evidence="11 12" key="1">
    <citation type="submission" date="2020-08" db="EMBL/GenBank/DDBJ databases">
        <title>Sequencing the genomes of 1000 actinobacteria strains.</title>
        <authorList>
            <person name="Klenk H.-P."/>
        </authorList>
    </citation>
    <scope>NUCLEOTIDE SEQUENCE [LARGE SCALE GENOMIC DNA]</scope>
    <source>
        <strain evidence="11 12">DSM 17945</strain>
    </source>
</reference>
<dbReference type="InterPro" id="IPR000620">
    <property type="entry name" value="EamA_dom"/>
</dbReference>
<proteinExistence type="inferred from homology"/>
<feature type="transmembrane region" description="Helical" evidence="9">
    <location>
        <begin position="297"/>
        <end position="315"/>
    </location>
</feature>
<evidence type="ECO:0000256" key="1">
    <source>
        <dbReference type="ARBA" id="ARBA00004651"/>
    </source>
</evidence>
<dbReference type="SUPFAM" id="SSF103481">
    <property type="entry name" value="Multidrug resistance efflux transporter EmrE"/>
    <property type="match status" value="2"/>
</dbReference>
<dbReference type="PANTHER" id="PTHR22911:SF137">
    <property type="entry name" value="SOLUTE CARRIER FAMILY 35 MEMBER G2-RELATED"/>
    <property type="match status" value="1"/>
</dbReference>
<feature type="transmembrane region" description="Helical" evidence="9">
    <location>
        <begin position="37"/>
        <end position="55"/>
    </location>
</feature>
<feature type="transmembrane region" description="Helical" evidence="9">
    <location>
        <begin position="67"/>
        <end position="85"/>
    </location>
</feature>
<dbReference type="InterPro" id="IPR037185">
    <property type="entry name" value="EmrE-like"/>
</dbReference>
<evidence type="ECO:0000256" key="2">
    <source>
        <dbReference type="ARBA" id="ARBA00007362"/>
    </source>
</evidence>
<feature type="transmembrane region" description="Helical" evidence="9">
    <location>
        <begin position="215"/>
        <end position="236"/>
    </location>
</feature>
<dbReference type="AlphaFoldDB" id="A0A7W9JGL7"/>
<evidence type="ECO:0000313" key="12">
    <source>
        <dbReference type="Proteomes" id="UP000567246"/>
    </source>
</evidence>
<dbReference type="NCBIfam" id="TIGR00688">
    <property type="entry name" value="rarD"/>
    <property type="match status" value="1"/>
</dbReference>
<comment type="subcellular location">
    <subcellularLocation>
        <location evidence="1">Cell membrane</location>
        <topology evidence="1">Multi-pass membrane protein</topology>
    </subcellularLocation>
</comment>
<comment type="similarity">
    <text evidence="2">Belongs to the EamA transporter family.</text>
</comment>
<dbReference type="InterPro" id="IPR004626">
    <property type="entry name" value="RarD"/>
</dbReference>
<evidence type="ECO:0000313" key="11">
    <source>
        <dbReference type="EMBL" id="MBB5847535.1"/>
    </source>
</evidence>
<protein>
    <submittedName>
        <fullName evidence="11">Chloramphenicol-sensitive protein RarD</fullName>
    </submittedName>
</protein>
<evidence type="ECO:0000256" key="7">
    <source>
        <dbReference type="ARBA" id="ARBA00023136"/>
    </source>
</evidence>
<evidence type="ECO:0000256" key="4">
    <source>
        <dbReference type="ARBA" id="ARBA00022475"/>
    </source>
</evidence>
<feature type="transmembrane region" description="Helical" evidence="9">
    <location>
        <begin position="274"/>
        <end position="291"/>
    </location>
</feature>
<keyword evidence="12" id="KW-1185">Reference proteome</keyword>
<evidence type="ECO:0000256" key="6">
    <source>
        <dbReference type="ARBA" id="ARBA00022989"/>
    </source>
</evidence>
<dbReference type="Pfam" id="PF00892">
    <property type="entry name" value="EamA"/>
    <property type="match status" value="2"/>
</dbReference>
<feature type="transmembrane region" description="Helical" evidence="9">
    <location>
        <begin position="157"/>
        <end position="174"/>
    </location>
</feature>
<feature type="region of interest" description="Disordered" evidence="8">
    <location>
        <begin position="1"/>
        <end position="26"/>
    </location>
</feature>
<evidence type="ECO:0000259" key="10">
    <source>
        <dbReference type="Pfam" id="PF00892"/>
    </source>
</evidence>
<feature type="transmembrane region" description="Helical" evidence="9">
    <location>
        <begin position="180"/>
        <end position="195"/>
    </location>
</feature>
<comment type="caution">
    <text evidence="11">The sequence shown here is derived from an EMBL/GenBank/DDBJ whole genome shotgun (WGS) entry which is preliminary data.</text>
</comment>
<dbReference type="EMBL" id="JACHMW010000001">
    <property type="protein sequence ID" value="MBB5847535.1"/>
    <property type="molecule type" value="Genomic_DNA"/>
</dbReference>
<keyword evidence="3" id="KW-0813">Transport</keyword>
<dbReference type="PANTHER" id="PTHR22911">
    <property type="entry name" value="ACYL-MALONYL CONDENSING ENZYME-RELATED"/>
    <property type="match status" value="1"/>
</dbReference>
<feature type="domain" description="EamA" evidence="10">
    <location>
        <begin position="36"/>
        <end position="172"/>
    </location>
</feature>
<keyword evidence="6 9" id="KW-1133">Transmembrane helix</keyword>
<evidence type="ECO:0000256" key="8">
    <source>
        <dbReference type="SAM" id="MobiDB-lite"/>
    </source>
</evidence>
<dbReference type="GO" id="GO:0005886">
    <property type="term" value="C:plasma membrane"/>
    <property type="evidence" value="ECO:0007669"/>
    <property type="project" value="UniProtKB-SubCell"/>
</dbReference>
<evidence type="ECO:0000256" key="9">
    <source>
        <dbReference type="SAM" id="Phobius"/>
    </source>
</evidence>
<feature type="domain" description="EamA" evidence="10">
    <location>
        <begin position="181"/>
        <end position="314"/>
    </location>
</feature>
<keyword evidence="4" id="KW-1003">Cell membrane</keyword>